<reference evidence="6" key="1">
    <citation type="submission" date="2020-04" db="EMBL/GenBank/DDBJ databases">
        <title>Deep metagenomics examines the oral microbiome during advanced dental caries in children, revealing novel taxa and co-occurrences with host molecules.</title>
        <authorList>
            <person name="Baker J.L."/>
            <person name="Morton J.T."/>
            <person name="Dinis M."/>
            <person name="Alvarez R."/>
            <person name="Tran N.C."/>
            <person name="Knight R."/>
            <person name="Edlund A."/>
        </authorList>
    </citation>
    <scope>NUCLEOTIDE SEQUENCE</scope>
    <source>
        <strain evidence="6">JCVI_23_bin.16</strain>
    </source>
</reference>
<evidence type="ECO:0000313" key="7">
    <source>
        <dbReference type="Proteomes" id="UP000757900"/>
    </source>
</evidence>
<gene>
    <name evidence="6" type="ORF">HXK00_08620</name>
</gene>
<dbReference type="InterPro" id="IPR023353">
    <property type="entry name" value="LemA-like_dom_sf"/>
</dbReference>
<accession>A0A929MQI6</accession>
<name>A0A929MQI6_ABIDE</name>
<comment type="similarity">
    <text evidence="2">Belongs to the LemA family.</text>
</comment>
<dbReference type="Proteomes" id="UP000757900">
    <property type="component" value="Unassembled WGS sequence"/>
</dbReference>
<dbReference type="Pfam" id="PF04011">
    <property type="entry name" value="LemA"/>
    <property type="match status" value="1"/>
</dbReference>
<dbReference type="SUPFAM" id="SSF140478">
    <property type="entry name" value="LemA-like"/>
    <property type="match status" value="1"/>
</dbReference>
<dbReference type="GO" id="GO:0016020">
    <property type="term" value="C:membrane"/>
    <property type="evidence" value="ECO:0007669"/>
    <property type="project" value="UniProtKB-SubCell"/>
</dbReference>
<organism evidence="6 7">
    <name type="scientific">Abiotrophia defectiva</name>
    <name type="common">Streptococcus defectivus</name>
    <dbReference type="NCBI Taxonomy" id="46125"/>
    <lineage>
        <taxon>Bacteria</taxon>
        <taxon>Bacillati</taxon>
        <taxon>Bacillota</taxon>
        <taxon>Bacilli</taxon>
        <taxon>Lactobacillales</taxon>
        <taxon>Aerococcaceae</taxon>
        <taxon>Abiotrophia</taxon>
    </lineage>
</organism>
<dbReference type="RefSeq" id="WP_303885863.1">
    <property type="nucleotide sequence ID" value="NZ_CALGLG010000039.1"/>
</dbReference>
<evidence type="ECO:0000256" key="3">
    <source>
        <dbReference type="ARBA" id="ARBA00022692"/>
    </source>
</evidence>
<dbReference type="InterPro" id="IPR007156">
    <property type="entry name" value="MamQ_LemA"/>
</dbReference>
<evidence type="ECO:0000256" key="2">
    <source>
        <dbReference type="ARBA" id="ARBA00008854"/>
    </source>
</evidence>
<dbReference type="Gene3D" id="1.20.1440.20">
    <property type="entry name" value="LemA-like domain"/>
    <property type="match status" value="1"/>
</dbReference>
<proteinExistence type="inferred from homology"/>
<evidence type="ECO:0000256" key="5">
    <source>
        <dbReference type="ARBA" id="ARBA00023136"/>
    </source>
</evidence>
<keyword evidence="5" id="KW-0472">Membrane</keyword>
<comment type="subcellular location">
    <subcellularLocation>
        <location evidence="1">Membrane</location>
        <topology evidence="1">Single-pass membrane protein</topology>
    </subcellularLocation>
</comment>
<evidence type="ECO:0000313" key="6">
    <source>
        <dbReference type="EMBL" id="MBF0935683.1"/>
    </source>
</evidence>
<keyword evidence="3" id="KW-0812">Transmembrane</keyword>
<sequence length="188" mass="20463">MKKTWLFVIAVLAVIAFALGGTYNGLVSSQNAVTQAQSDVQVDLQRRYDLIPNVVNSVKGYMSHESEIFEKIADARAKIGSGNASEAEQGQSDLSSAVSRLLVLTENYPDLKANQQVENLITELEGTENRIKTSRGVFNEVATKYNTKVRSFPTNLVAGIFGFQPVNLYQASSDAQVAPTVDLNSSSR</sequence>
<dbReference type="PANTHER" id="PTHR34478:SF2">
    <property type="entry name" value="MEMBRANE PROTEIN"/>
    <property type="match status" value="1"/>
</dbReference>
<dbReference type="AlphaFoldDB" id="A0A929MQI6"/>
<keyword evidence="4" id="KW-1133">Transmembrane helix</keyword>
<evidence type="ECO:0000256" key="4">
    <source>
        <dbReference type="ARBA" id="ARBA00022989"/>
    </source>
</evidence>
<dbReference type="EMBL" id="JABZFV010000337">
    <property type="protein sequence ID" value="MBF0935683.1"/>
    <property type="molecule type" value="Genomic_DNA"/>
</dbReference>
<dbReference type="PANTHER" id="PTHR34478">
    <property type="entry name" value="PROTEIN LEMA"/>
    <property type="match status" value="1"/>
</dbReference>
<protein>
    <submittedName>
        <fullName evidence="6">LemA family protein</fullName>
    </submittedName>
</protein>
<evidence type="ECO:0000256" key="1">
    <source>
        <dbReference type="ARBA" id="ARBA00004167"/>
    </source>
</evidence>
<comment type="caution">
    <text evidence="6">The sequence shown here is derived from an EMBL/GenBank/DDBJ whole genome shotgun (WGS) entry which is preliminary data.</text>
</comment>